<dbReference type="Proteomes" id="UP000245783">
    <property type="component" value="Unassembled WGS sequence"/>
</dbReference>
<accession>A0A316VRC2</accession>
<evidence type="ECO:0000256" key="1">
    <source>
        <dbReference type="PROSITE-ProRule" id="PRU00042"/>
    </source>
</evidence>
<feature type="compositionally biased region" description="Low complexity" evidence="2">
    <location>
        <begin position="240"/>
        <end position="256"/>
    </location>
</feature>
<feature type="compositionally biased region" description="Low complexity" evidence="2">
    <location>
        <begin position="148"/>
        <end position="160"/>
    </location>
</feature>
<gene>
    <name evidence="4" type="ORF">IE81DRAFT_250199</name>
</gene>
<keyword evidence="5" id="KW-1185">Reference proteome</keyword>
<organism evidence="4 5">
    <name type="scientific">Ceraceosorus guamensis</name>
    <dbReference type="NCBI Taxonomy" id="1522189"/>
    <lineage>
        <taxon>Eukaryota</taxon>
        <taxon>Fungi</taxon>
        <taxon>Dikarya</taxon>
        <taxon>Basidiomycota</taxon>
        <taxon>Ustilaginomycotina</taxon>
        <taxon>Exobasidiomycetes</taxon>
        <taxon>Ceraceosorales</taxon>
        <taxon>Ceraceosoraceae</taxon>
        <taxon>Ceraceosorus</taxon>
    </lineage>
</organism>
<evidence type="ECO:0000259" key="3">
    <source>
        <dbReference type="PROSITE" id="PS50157"/>
    </source>
</evidence>
<name>A0A316VRC2_9BASI</name>
<evidence type="ECO:0000256" key="2">
    <source>
        <dbReference type="SAM" id="MobiDB-lite"/>
    </source>
</evidence>
<dbReference type="OrthoDB" id="10462125at2759"/>
<dbReference type="InParanoid" id="A0A316VRC2"/>
<dbReference type="STRING" id="1522189.A0A316VRC2"/>
<feature type="compositionally biased region" description="Low complexity" evidence="2">
    <location>
        <begin position="10"/>
        <end position="35"/>
    </location>
</feature>
<feature type="compositionally biased region" description="Low complexity" evidence="2">
    <location>
        <begin position="213"/>
        <end position="224"/>
    </location>
</feature>
<reference evidence="4 5" key="1">
    <citation type="journal article" date="2018" name="Mol. Biol. Evol.">
        <title>Broad Genomic Sampling Reveals a Smut Pathogenic Ancestry of the Fungal Clade Ustilaginomycotina.</title>
        <authorList>
            <person name="Kijpornyongpan T."/>
            <person name="Mondo S.J."/>
            <person name="Barry K."/>
            <person name="Sandor L."/>
            <person name="Lee J."/>
            <person name="Lipzen A."/>
            <person name="Pangilinan J."/>
            <person name="LaButti K."/>
            <person name="Hainaut M."/>
            <person name="Henrissat B."/>
            <person name="Grigoriev I.V."/>
            <person name="Spatafora J.W."/>
            <person name="Aime M.C."/>
        </authorList>
    </citation>
    <scope>NUCLEOTIDE SEQUENCE [LARGE SCALE GENOMIC DNA]</scope>
    <source>
        <strain evidence="4 5">MCA 4658</strain>
    </source>
</reference>
<dbReference type="GeneID" id="37033174"/>
<dbReference type="Gene3D" id="3.30.160.60">
    <property type="entry name" value="Classic Zinc Finger"/>
    <property type="match status" value="1"/>
</dbReference>
<keyword evidence="1" id="KW-0863">Zinc-finger</keyword>
<evidence type="ECO:0000313" key="5">
    <source>
        <dbReference type="Proteomes" id="UP000245783"/>
    </source>
</evidence>
<evidence type="ECO:0000313" key="4">
    <source>
        <dbReference type="EMBL" id="PWN39900.1"/>
    </source>
</evidence>
<keyword evidence="1" id="KW-0479">Metal-binding</keyword>
<dbReference type="EMBL" id="KZ819439">
    <property type="protein sequence ID" value="PWN39900.1"/>
    <property type="molecule type" value="Genomic_DNA"/>
</dbReference>
<dbReference type="RefSeq" id="XP_025367060.1">
    <property type="nucleotide sequence ID" value="XM_025511304.1"/>
</dbReference>
<feature type="compositionally biased region" description="Basic and acidic residues" evidence="2">
    <location>
        <begin position="273"/>
        <end position="289"/>
    </location>
</feature>
<sequence>MPPFGEAGPSRATSHAASHDSTASSFTSSFRKPSSGNRLVVEVETRSNTPTSSKSSTGSSSSAGRAAPAGPANAASAYVSRNAQRDDSSSSSAKRPSSLKSYFISAASTSSPKSPAPAAVTKRQTSDLAVIVASPPRRDSHNSPLPPASGIISSASPIKPNAARIGAPSSSSLRNPTRGNHGQFTSRPASASSEGNNDTQATSKFQQARLRQAGSSSPSPAAAAGRHKPLVIEKKQPAGLSRHLLPPKPRSSLLSPVTPTARKASKPQPAKSLLEEAKARAAKRQEYTKARTAGRTSADYVPPPAAELPRSEFGAEARIWGSPFREPRAGNSGHHRGTRLLRCQWDVDRSTHFEHNHVQCGKTFSTAEALIRHVCRAHIDLVPLPPGEVKMSCQWKGCANRRFDKTTLKRQHLCGHLAAAAFECPFKECRLSNGVELTDYKAQDRFS</sequence>
<dbReference type="PROSITE" id="PS50157">
    <property type="entry name" value="ZINC_FINGER_C2H2_2"/>
    <property type="match status" value="1"/>
</dbReference>
<dbReference type="AlphaFoldDB" id="A0A316VRC2"/>
<feature type="region of interest" description="Disordered" evidence="2">
    <location>
        <begin position="1"/>
        <end position="309"/>
    </location>
</feature>
<protein>
    <recommendedName>
        <fullName evidence="3">C2H2-type domain-containing protein</fullName>
    </recommendedName>
</protein>
<feature type="compositionally biased region" description="Low complexity" evidence="2">
    <location>
        <begin position="89"/>
        <end position="119"/>
    </location>
</feature>
<proteinExistence type="predicted"/>
<dbReference type="GO" id="GO:0008270">
    <property type="term" value="F:zinc ion binding"/>
    <property type="evidence" value="ECO:0007669"/>
    <property type="project" value="UniProtKB-KW"/>
</dbReference>
<feature type="compositionally biased region" description="Polar residues" evidence="2">
    <location>
        <begin position="168"/>
        <end position="206"/>
    </location>
</feature>
<feature type="compositionally biased region" description="Low complexity" evidence="2">
    <location>
        <begin position="46"/>
        <end position="82"/>
    </location>
</feature>
<dbReference type="InterPro" id="IPR013087">
    <property type="entry name" value="Znf_C2H2_type"/>
</dbReference>
<keyword evidence="1" id="KW-0862">Zinc</keyword>
<feature type="domain" description="C2H2-type" evidence="3">
    <location>
        <begin position="353"/>
        <end position="383"/>
    </location>
</feature>